<dbReference type="SUPFAM" id="SSF53474">
    <property type="entry name" value="alpha/beta-Hydrolases"/>
    <property type="match status" value="1"/>
</dbReference>
<dbReference type="RefSeq" id="WP_089067871.1">
    <property type="nucleotide sequence ID" value="NZ_CP022358.1"/>
</dbReference>
<dbReference type="EMBL" id="CP022358">
    <property type="protein sequence ID" value="ASK69368.1"/>
    <property type="molecule type" value="Genomic_DNA"/>
</dbReference>
<dbReference type="AlphaFoldDB" id="A0A220UMG8"/>
<dbReference type="KEGG" id="sbj:CF168_11070"/>
<keyword evidence="3" id="KW-1185">Reference proteome</keyword>
<keyword evidence="2" id="KW-0378">Hydrolase</keyword>
<accession>A0A220UMG8</accession>
<dbReference type="InterPro" id="IPR029058">
    <property type="entry name" value="AB_hydrolase_fold"/>
</dbReference>
<evidence type="ECO:0000313" key="2">
    <source>
        <dbReference type="EMBL" id="ASK69368.1"/>
    </source>
</evidence>
<evidence type="ECO:0000313" key="3">
    <source>
        <dbReference type="Proteomes" id="UP000198367"/>
    </source>
</evidence>
<dbReference type="Gene3D" id="3.40.50.1820">
    <property type="entry name" value="alpha/beta hydrolase"/>
    <property type="match status" value="1"/>
</dbReference>
<reference evidence="2 3" key="1">
    <citation type="submission" date="2017-07" db="EMBL/GenBank/DDBJ databases">
        <title>Phenotypical and genomic characterization of a clinical isolate of Shewanella bicestrii sp. nov. producing an extended-spectrum beta-lactamase and a new oxacillinase variant.</title>
        <authorList>
            <person name="Jousset A.B."/>
            <person name="Bonnin R.A."/>
            <person name="Girlich D."/>
            <person name="Dabos L."/>
            <person name="Potron A."/>
            <person name="Dortet L."/>
            <person name="Glaser P."/>
            <person name="Naas T."/>
        </authorList>
    </citation>
    <scope>NUCLEOTIDE SEQUENCE [LARGE SCALE GENOMIC DNA]</scope>
    <source>
        <strain evidence="2 3">JAB-1</strain>
    </source>
</reference>
<sequence length="292" mass="33258">MDQICNELQQAKVFKTFSGTGEGAHFYHANGFPLGVYAPLLAKLQQAFSLSALELRPTWHDVGLPPKRRDWQLYADDLISHIEQHCSELIVGIGHSMGATSTILAASKRPDLFKALVLIEPAMVSRSIAWFAKLMPKSLMNFTSPAKNTLKKRDMWESREHFLEYCKMSKLYKRFDDEAFAALAEFGVYQNTDGQFTLKFPKQWEAHNYTQPPNVLSILQQLKLPCVAIRGKPSVFFSEATWRRWQQLAPDTVFLEDPRYGHLLPLEDPSACVSLIQSGLAELHRNGRYKLV</sequence>
<gene>
    <name evidence="2" type="ORF">CF168_11070</name>
</gene>
<proteinExistence type="predicted"/>
<protein>
    <submittedName>
        <fullName evidence="2">Alpha/beta hydrolase</fullName>
    </submittedName>
</protein>
<dbReference type="Pfam" id="PF12697">
    <property type="entry name" value="Abhydrolase_6"/>
    <property type="match status" value="1"/>
</dbReference>
<feature type="domain" description="AB hydrolase-1" evidence="1">
    <location>
        <begin position="31"/>
        <end position="273"/>
    </location>
</feature>
<evidence type="ECO:0000259" key="1">
    <source>
        <dbReference type="Pfam" id="PF12697"/>
    </source>
</evidence>
<dbReference type="Proteomes" id="UP000198367">
    <property type="component" value="Chromosome"/>
</dbReference>
<organism evidence="2 3">
    <name type="scientific">Shewanella bicestrii</name>
    <dbReference type="NCBI Taxonomy" id="2018305"/>
    <lineage>
        <taxon>Bacteria</taxon>
        <taxon>Pseudomonadati</taxon>
        <taxon>Pseudomonadota</taxon>
        <taxon>Gammaproteobacteria</taxon>
        <taxon>Alteromonadales</taxon>
        <taxon>Shewanellaceae</taxon>
        <taxon>Shewanella</taxon>
    </lineage>
</organism>
<dbReference type="InterPro" id="IPR000073">
    <property type="entry name" value="AB_hydrolase_1"/>
</dbReference>
<dbReference type="GO" id="GO:0016787">
    <property type="term" value="F:hydrolase activity"/>
    <property type="evidence" value="ECO:0007669"/>
    <property type="project" value="UniProtKB-KW"/>
</dbReference>
<name>A0A220UMG8_9GAMM</name>